<dbReference type="RefSeq" id="WP_013074892.1">
    <property type="nucleotide sequence ID" value="NC_014098.1"/>
</dbReference>
<dbReference type="PANTHER" id="PTHR37957">
    <property type="entry name" value="BLR7070 PROTEIN"/>
    <property type="match status" value="1"/>
</dbReference>
<evidence type="ECO:0000313" key="5">
    <source>
        <dbReference type="Proteomes" id="UP000002368"/>
    </source>
</evidence>
<feature type="chain" id="PRO_5038740105" evidence="1">
    <location>
        <begin position="34"/>
        <end position="520"/>
    </location>
</feature>
<proteinExistence type="predicted"/>
<protein>
    <submittedName>
        <fullName evidence="4">Copper amine oxidase domain protein</fullName>
    </submittedName>
</protein>
<dbReference type="InterPro" id="IPR012854">
    <property type="entry name" value="Cu_amine_oxidase-like_N"/>
</dbReference>
<evidence type="ECO:0000259" key="2">
    <source>
        <dbReference type="Pfam" id="PF07833"/>
    </source>
</evidence>
<dbReference type="SUPFAM" id="SSF75011">
    <property type="entry name" value="3-carboxy-cis,cis-mucoante lactonizing enzyme"/>
    <property type="match status" value="1"/>
</dbReference>
<keyword evidence="5" id="KW-1185">Reference proteome</keyword>
<dbReference type="SUPFAM" id="SSF55383">
    <property type="entry name" value="Copper amine oxidase, domain N"/>
    <property type="match status" value="1"/>
</dbReference>
<keyword evidence="1" id="KW-0732">Signal</keyword>
<dbReference type="Pfam" id="PF13449">
    <property type="entry name" value="Phytase-like"/>
    <property type="match status" value="1"/>
</dbReference>
<feature type="signal peptide" evidence="1">
    <location>
        <begin position="1"/>
        <end position="33"/>
    </location>
</feature>
<dbReference type="EMBL" id="CP002017">
    <property type="protein sequence ID" value="ADG05600.1"/>
    <property type="molecule type" value="Genomic_DNA"/>
</dbReference>
<evidence type="ECO:0000313" key="4">
    <source>
        <dbReference type="EMBL" id="ADG05600.1"/>
    </source>
</evidence>
<sequence>MTIPFPFIPRRTIPIATSVVTTVMLLFPPAAVGADAEVPLRSTAEAQGALVSWDEAGQTAIIEKQGHRLLVRVGAHTASLDGKPLPVTGEIHLVQDRTVVPQSVMDAFIQAVNSGTPESRLLGRYILKNPKELGNGIRMSIGSSLTHLPGDPANVFYTTADRGPNGSVQAGQDSRTTFPLPTYTPTIYKVELKDGQVNVLQEIPLKLPKGTDPVTGTDQISGVSNFPGMDETPYDAKGEKQLPYDPYGLDTEGLAYNPQDDTFWLGEEYRPSIVHVKRDGTILERIVPAGEASLFAGAPNVPVKDLLPAVYADRIPNRGIEGVTVTPDGKWLFAVVQSPLGNPDQATGKKSRIMRILQFDLQKMAPVAEYPYVADDAKAYPGLKPSDIVVSDLYALDDHTLLVDERDKYAGDQAKLKRIYKLDLSGATNILGRFDSAASGGKTLEQMTVADLDRRGVVLPSKSLFLDLLKYGYPYEKIEGIAMADDQTLAVANDNDFGIDNTTQTGIPSEIWLFAMGTGH</sequence>
<name>D5WVW8_KYRT2</name>
<accession>D5WVW8</accession>
<reference evidence="4 5" key="1">
    <citation type="journal article" date="2011" name="Stand. Genomic Sci.">
        <title>Complete genome sequence of the thermophilic, hydrogen-oxidizing Bacillus tusciae type strain (T2) and reclassification in the new genus, Kyrpidia gen. nov. as Kyrpidia tusciae comb. nov. and emendation of the family Alicyclobacillaceae da Costa and Rainey, 2010.</title>
        <authorList>
            <person name="Klenk H.P."/>
            <person name="Lapidus A."/>
            <person name="Chertkov O."/>
            <person name="Copeland A."/>
            <person name="Del Rio T.G."/>
            <person name="Nolan M."/>
            <person name="Lucas S."/>
            <person name="Chen F."/>
            <person name="Tice H."/>
            <person name="Cheng J.F."/>
            <person name="Han C."/>
            <person name="Bruce D."/>
            <person name="Goodwin L."/>
            <person name="Pitluck S."/>
            <person name="Pati A."/>
            <person name="Ivanova N."/>
            <person name="Mavromatis K."/>
            <person name="Daum C."/>
            <person name="Chen A."/>
            <person name="Palaniappan K."/>
            <person name="Chang Y.J."/>
            <person name="Land M."/>
            <person name="Hauser L."/>
            <person name="Jeffries C.D."/>
            <person name="Detter J.C."/>
            <person name="Rohde M."/>
            <person name="Abt B."/>
            <person name="Pukall R."/>
            <person name="Goker M."/>
            <person name="Bristow J."/>
            <person name="Markowitz V."/>
            <person name="Hugenholtz P."/>
            <person name="Eisen J.A."/>
        </authorList>
    </citation>
    <scope>NUCLEOTIDE SEQUENCE [LARGE SCALE GENOMIC DNA]</scope>
    <source>
        <strain evidence="4 5">DSM 2912</strain>
    </source>
</reference>
<dbReference type="eggNOG" id="COG4222">
    <property type="taxonomic scope" value="Bacteria"/>
</dbReference>
<evidence type="ECO:0000259" key="3">
    <source>
        <dbReference type="Pfam" id="PF13449"/>
    </source>
</evidence>
<dbReference type="KEGG" id="bts:Btus_0850"/>
<dbReference type="Pfam" id="PF07833">
    <property type="entry name" value="Cu_amine_oxidN1"/>
    <property type="match status" value="1"/>
</dbReference>
<feature type="domain" description="Copper amine oxidase-like N-terminal" evidence="2">
    <location>
        <begin position="29"/>
        <end position="105"/>
    </location>
</feature>
<dbReference type="OrthoDB" id="9803927at2"/>
<gene>
    <name evidence="4" type="ordered locus">Btus_0850</name>
</gene>
<dbReference type="InterPro" id="IPR027372">
    <property type="entry name" value="Phytase-like_dom"/>
</dbReference>
<organism evidence="4 5">
    <name type="scientific">Kyrpidia tusciae (strain DSM 2912 / NBRC 15312 / T2)</name>
    <name type="common">Bacillus tusciae</name>
    <dbReference type="NCBI Taxonomy" id="562970"/>
    <lineage>
        <taxon>Bacteria</taxon>
        <taxon>Bacillati</taxon>
        <taxon>Bacillota</taxon>
        <taxon>Bacilli</taxon>
        <taxon>Bacillales</taxon>
        <taxon>Alicyclobacillaceae</taxon>
        <taxon>Kyrpidia</taxon>
    </lineage>
</organism>
<dbReference type="HOGENOM" id="CLU_043796_0_0_9"/>
<dbReference type="PANTHER" id="PTHR37957:SF1">
    <property type="entry name" value="PHYTASE-LIKE DOMAIN-CONTAINING PROTEIN"/>
    <property type="match status" value="1"/>
</dbReference>
<dbReference type="InterPro" id="IPR036582">
    <property type="entry name" value="Mao_N_sf"/>
</dbReference>
<dbReference type="AlphaFoldDB" id="D5WVW8"/>
<dbReference type="Gene3D" id="3.30.457.10">
    <property type="entry name" value="Copper amine oxidase-like, N-terminal domain"/>
    <property type="match status" value="1"/>
</dbReference>
<feature type="domain" description="Phytase-like" evidence="3">
    <location>
        <begin position="165"/>
        <end position="497"/>
    </location>
</feature>
<dbReference type="Proteomes" id="UP000002368">
    <property type="component" value="Chromosome"/>
</dbReference>
<evidence type="ECO:0000256" key="1">
    <source>
        <dbReference type="SAM" id="SignalP"/>
    </source>
</evidence>